<name>A0A1H8ES41_9RHOB</name>
<protein>
    <submittedName>
        <fullName evidence="1">Uncharacterized protein</fullName>
    </submittedName>
</protein>
<accession>A0A1H8ES41</accession>
<keyword evidence="2" id="KW-1185">Reference proteome</keyword>
<dbReference type="AlphaFoldDB" id="A0A1H8ES41"/>
<dbReference type="STRING" id="1077947.SAMN05216227_100986"/>
<dbReference type="EMBL" id="FOCO01000009">
    <property type="protein sequence ID" value="SEN22220.1"/>
    <property type="molecule type" value="Genomic_DNA"/>
</dbReference>
<organism evidence="1 2">
    <name type="scientific">Pseudorhodobacter antarcticus</name>
    <dbReference type="NCBI Taxonomy" id="1077947"/>
    <lineage>
        <taxon>Bacteria</taxon>
        <taxon>Pseudomonadati</taxon>
        <taxon>Pseudomonadota</taxon>
        <taxon>Alphaproteobacteria</taxon>
        <taxon>Rhodobacterales</taxon>
        <taxon>Paracoccaceae</taxon>
        <taxon>Pseudorhodobacter</taxon>
    </lineage>
</organism>
<sequence length="58" mass="6157">MVSKQFADSPVFDAVCLTFQDEGGAVFPIVVTDANRAEQGPANLRIGNAFVSQDIIVS</sequence>
<reference evidence="1 2" key="1">
    <citation type="submission" date="2016-10" db="EMBL/GenBank/DDBJ databases">
        <authorList>
            <person name="de Groot N.N."/>
        </authorList>
    </citation>
    <scope>NUCLEOTIDE SEQUENCE [LARGE SCALE GENOMIC DNA]</scope>
    <source>
        <strain evidence="1 2">CGMCC 1.10836</strain>
    </source>
</reference>
<gene>
    <name evidence="1" type="ORF">SAMN05216227_100986</name>
</gene>
<evidence type="ECO:0000313" key="2">
    <source>
        <dbReference type="Proteomes" id="UP000183002"/>
    </source>
</evidence>
<proteinExistence type="predicted"/>
<dbReference type="Proteomes" id="UP000183002">
    <property type="component" value="Unassembled WGS sequence"/>
</dbReference>
<evidence type="ECO:0000313" key="1">
    <source>
        <dbReference type="EMBL" id="SEN22220.1"/>
    </source>
</evidence>